<proteinExistence type="predicted"/>
<reference evidence="2" key="1">
    <citation type="journal article" date="2020" name="Nat. Commun.">
        <title>Genome assembly of wild tea tree DASZ reveals pedigree and selection history of tea varieties.</title>
        <authorList>
            <person name="Zhang W."/>
            <person name="Zhang Y."/>
            <person name="Qiu H."/>
            <person name="Guo Y."/>
            <person name="Wan H."/>
            <person name="Zhang X."/>
            <person name="Scossa F."/>
            <person name="Alseekh S."/>
            <person name="Zhang Q."/>
            <person name="Wang P."/>
            <person name="Xu L."/>
            <person name="Schmidt M.H."/>
            <person name="Jia X."/>
            <person name="Li D."/>
            <person name="Zhu A."/>
            <person name="Guo F."/>
            <person name="Chen W."/>
            <person name="Ni D."/>
            <person name="Usadel B."/>
            <person name="Fernie A.R."/>
            <person name="Wen W."/>
        </authorList>
    </citation>
    <scope>NUCLEOTIDE SEQUENCE [LARGE SCALE GENOMIC DNA]</scope>
    <source>
        <strain evidence="2">cv. G240</strain>
    </source>
</reference>
<name>A0A7J7I742_CAMSI</name>
<sequence>MANYRFSLSLDHLTDRHLQWFLLRSLQTQKRAITQKCGLKLGLAGIQSLVVQFLRDLLKTWHFQWQGLYRIMVPLLIIICTMEEQILDGRLLVSSLPLAMIMMPQLTNMVCIHMKIT</sequence>
<evidence type="ECO:0000313" key="1">
    <source>
        <dbReference type="EMBL" id="KAF5960194.1"/>
    </source>
</evidence>
<protein>
    <submittedName>
        <fullName evidence="1">Uncharacterized protein</fullName>
    </submittedName>
</protein>
<dbReference type="EMBL" id="JACBKZ010000001">
    <property type="protein sequence ID" value="KAF5960194.1"/>
    <property type="molecule type" value="Genomic_DNA"/>
</dbReference>
<reference evidence="1 2" key="2">
    <citation type="submission" date="2020-07" db="EMBL/GenBank/DDBJ databases">
        <title>Genome assembly of wild tea tree DASZ reveals pedigree and selection history of tea varieties.</title>
        <authorList>
            <person name="Zhang W."/>
        </authorList>
    </citation>
    <scope>NUCLEOTIDE SEQUENCE [LARGE SCALE GENOMIC DNA]</scope>
    <source>
        <strain evidence="2">cv. G240</strain>
        <tissue evidence="1">Leaf</tissue>
    </source>
</reference>
<dbReference type="Proteomes" id="UP000593564">
    <property type="component" value="Unassembled WGS sequence"/>
</dbReference>
<accession>A0A7J7I742</accession>
<dbReference type="AlphaFoldDB" id="A0A7J7I742"/>
<gene>
    <name evidence="1" type="ORF">HYC85_001403</name>
</gene>
<evidence type="ECO:0000313" key="2">
    <source>
        <dbReference type="Proteomes" id="UP000593564"/>
    </source>
</evidence>
<comment type="caution">
    <text evidence="1">The sequence shown here is derived from an EMBL/GenBank/DDBJ whole genome shotgun (WGS) entry which is preliminary data.</text>
</comment>
<organism evidence="1 2">
    <name type="scientific">Camellia sinensis</name>
    <name type="common">Tea plant</name>
    <name type="synonym">Thea sinensis</name>
    <dbReference type="NCBI Taxonomy" id="4442"/>
    <lineage>
        <taxon>Eukaryota</taxon>
        <taxon>Viridiplantae</taxon>
        <taxon>Streptophyta</taxon>
        <taxon>Embryophyta</taxon>
        <taxon>Tracheophyta</taxon>
        <taxon>Spermatophyta</taxon>
        <taxon>Magnoliopsida</taxon>
        <taxon>eudicotyledons</taxon>
        <taxon>Gunneridae</taxon>
        <taxon>Pentapetalae</taxon>
        <taxon>asterids</taxon>
        <taxon>Ericales</taxon>
        <taxon>Theaceae</taxon>
        <taxon>Camellia</taxon>
    </lineage>
</organism>
<keyword evidence="2" id="KW-1185">Reference proteome</keyword>